<dbReference type="SUPFAM" id="SSF55008">
    <property type="entry name" value="HMA, heavy metal-associated domain"/>
    <property type="match status" value="1"/>
</dbReference>
<comment type="catalytic activity">
    <reaction evidence="13">
        <text>Cu(+)(in) + ATP + H2O = Cu(+)(out) + ADP + phosphate + H(+)</text>
        <dbReference type="Rhea" id="RHEA:25792"/>
        <dbReference type="ChEBI" id="CHEBI:15377"/>
        <dbReference type="ChEBI" id="CHEBI:15378"/>
        <dbReference type="ChEBI" id="CHEBI:30616"/>
        <dbReference type="ChEBI" id="CHEBI:43474"/>
        <dbReference type="ChEBI" id="CHEBI:49552"/>
        <dbReference type="ChEBI" id="CHEBI:456216"/>
        <dbReference type="EC" id="7.2.2.8"/>
    </reaction>
</comment>
<dbReference type="InterPro" id="IPR036163">
    <property type="entry name" value="HMA_dom_sf"/>
</dbReference>
<feature type="transmembrane region" description="Helical" evidence="14">
    <location>
        <begin position="691"/>
        <end position="710"/>
    </location>
</feature>
<dbReference type="PRINTS" id="PR00943">
    <property type="entry name" value="CUATPASE"/>
</dbReference>
<dbReference type="EMBL" id="CP115667">
    <property type="protein sequence ID" value="WBW50175.1"/>
    <property type="molecule type" value="Genomic_DNA"/>
</dbReference>
<dbReference type="SFLD" id="SFLDG00002">
    <property type="entry name" value="C1.7:_P-type_atpase_like"/>
    <property type="match status" value="1"/>
</dbReference>
<proteinExistence type="inferred from homology"/>
<keyword evidence="14" id="KW-1003">Cell membrane</keyword>
<keyword evidence="10 14" id="KW-1133">Transmembrane helix</keyword>
<comment type="subcellular location">
    <subcellularLocation>
        <location evidence="14">Cell membrane</location>
    </subcellularLocation>
    <subcellularLocation>
        <location evidence="1">Endomembrane system</location>
        <topology evidence="1">Multi-pass membrane protein</topology>
    </subcellularLocation>
</comment>
<keyword evidence="5 14" id="KW-0479">Metal-binding</keyword>
<dbReference type="InterPro" id="IPR044492">
    <property type="entry name" value="P_typ_ATPase_HD_dom"/>
</dbReference>
<dbReference type="RefSeq" id="WP_271191706.1">
    <property type="nucleotide sequence ID" value="NZ_CP115667.1"/>
</dbReference>
<reference evidence="16 17" key="1">
    <citation type="submission" date="2023-01" db="EMBL/GenBank/DDBJ databases">
        <authorList>
            <person name="Lee S.H."/>
            <person name="Jung H.S."/>
            <person name="Yun J.U."/>
        </authorList>
    </citation>
    <scope>NUCLEOTIDE SEQUENCE [LARGE SCALE GENOMIC DNA]</scope>
    <source>
        <strain evidence="16 17">CBA3646</strain>
    </source>
</reference>
<feature type="transmembrane region" description="Helical" evidence="14">
    <location>
        <begin position="95"/>
        <end position="116"/>
    </location>
</feature>
<feature type="domain" description="HMA" evidence="15">
    <location>
        <begin position="1"/>
        <end position="65"/>
    </location>
</feature>
<feature type="transmembrane region" description="Helical" evidence="14">
    <location>
        <begin position="161"/>
        <end position="182"/>
    </location>
</feature>
<comment type="similarity">
    <text evidence="2 14">Belongs to the cation transport ATPase (P-type) (TC 3.A.3) family. Type IB subfamily.</text>
</comment>
<dbReference type="SFLD" id="SFLDF00027">
    <property type="entry name" value="p-type_atpase"/>
    <property type="match status" value="1"/>
</dbReference>
<dbReference type="SUPFAM" id="SSF56784">
    <property type="entry name" value="HAD-like"/>
    <property type="match status" value="1"/>
</dbReference>
<evidence type="ECO:0000313" key="17">
    <source>
        <dbReference type="Proteomes" id="UP001210339"/>
    </source>
</evidence>
<feature type="transmembrane region" description="Helical" evidence="14">
    <location>
        <begin position="379"/>
        <end position="400"/>
    </location>
</feature>
<dbReference type="PROSITE" id="PS00154">
    <property type="entry name" value="ATPASE_E1_E2"/>
    <property type="match status" value="1"/>
</dbReference>
<dbReference type="InterPro" id="IPR006121">
    <property type="entry name" value="HMA_dom"/>
</dbReference>
<keyword evidence="7" id="KW-0813">Transport</keyword>
<dbReference type="InterPro" id="IPR008250">
    <property type="entry name" value="ATPase_P-typ_transduc_dom_A_sf"/>
</dbReference>
<dbReference type="CDD" id="cd00371">
    <property type="entry name" value="HMA"/>
    <property type="match status" value="1"/>
</dbReference>
<keyword evidence="7" id="KW-0187">Copper transport</keyword>
<evidence type="ECO:0000256" key="4">
    <source>
        <dbReference type="ARBA" id="ARBA00022692"/>
    </source>
</evidence>
<evidence type="ECO:0000256" key="7">
    <source>
        <dbReference type="ARBA" id="ARBA00022796"/>
    </source>
</evidence>
<dbReference type="SUPFAM" id="SSF81665">
    <property type="entry name" value="Calcium ATPase, transmembrane domain M"/>
    <property type="match status" value="1"/>
</dbReference>
<dbReference type="InterPro" id="IPR023299">
    <property type="entry name" value="ATPase_P-typ_cyto_dom_N"/>
</dbReference>
<evidence type="ECO:0000256" key="10">
    <source>
        <dbReference type="ARBA" id="ARBA00022989"/>
    </source>
</evidence>
<evidence type="ECO:0000256" key="3">
    <source>
        <dbReference type="ARBA" id="ARBA00012517"/>
    </source>
</evidence>
<dbReference type="InterPro" id="IPR001757">
    <property type="entry name" value="P_typ_ATPase"/>
</dbReference>
<keyword evidence="17" id="KW-1185">Reference proteome</keyword>
<evidence type="ECO:0000256" key="11">
    <source>
        <dbReference type="ARBA" id="ARBA00023008"/>
    </source>
</evidence>
<dbReference type="CDD" id="cd02094">
    <property type="entry name" value="P-type_ATPase_Cu-like"/>
    <property type="match status" value="1"/>
</dbReference>
<evidence type="ECO:0000256" key="14">
    <source>
        <dbReference type="RuleBase" id="RU362081"/>
    </source>
</evidence>
<dbReference type="InterPro" id="IPR059000">
    <property type="entry name" value="ATPase_P-type_domA"/>
</dbReference>
<evidence type="ECO:0000256" key="13">
    <source>
        <dbReference type="ARBA" id="ARBA00049289"/>
    </source>
</evidence>
<dbReference type="InterPro" id="IPR023214">
    <property type="entry name" value="HAD_sf"/>
</dbReference>
<keyword evidence="12 14" id="KW-0472">Membrane</keyword>
<evidence type="ECO:0000256" key="6">
    <source>
        <dbReference type="ARBA" id="ARBA00022741"/>
    </source>
</evidence>
<dbReference type="InterPro" id="IPR018303">
    <property type="entry name" value="ATPase_P-typ_P_site"/>
</dbReference>
<dbReference type="PRINTS" id="PR00119">
    <property type="entry name" value="CATATPASE"/>
</dbReference>
<evidence type="ECO:0000256" key="2">
    <source>
        <dbReference type="ARBA" id="ARBA00006024"/>
    </source>
</evidence>
<protein>
    <recommendedName>
        <fullName evidence="3">P-type Cu(+) transporter</fullName>
        <ecNumber evidence="3">7.2.2.8</ecNumber>
    </recommendedName>
</protein>
<evidence type="ECO:0000256" key="12">
    <source>
        <dbReference type="ARBA" id="ARBA00023136"/>
    </source>
</evidence>
<dbReference type="Gene3D" id="2.70.150.10">
    <property type="entry name" value="Calcium-transporting ATPase, cytoplasmic transduction domain A"/>
    <property type="match status" value="1"/>
</dbReference>
<evidence type="ECO:0000259" key="15">
    <source>
        <dbReference type="PROSITE" id="PS50846"/>
    </source>
</evidence>
<feature type="transmembrane region" description="Helical" evidence="14">
    <location>
        <begin position="716"/>
        <end position="738"/>
    </location>
</feature>
<dbReference type="NCBIfam" id="TIGR01511">
    <property type="entry name" value="ATPase-IB1_Cu"/>
    <property type="match status" value="1"/>
</dbReference>
<dbReference type="Gene3D" id="3.40.1110.10">
    <property type="entry name" value="Calcium-transporting ATPase, cytoplasmic domain N"/>
    <property type="match status" value="1"/>
</dbReference>
<dbReference type="EC" id="7.2.2.8" evidence="3"/>
<dbReference type="Proteomes" id="UP001210339">
    <property type="component" value="Chromosome"/>
</dbReference>
<dbReference type="NCBIfam" id="TIGR01525">
    <property type="entry name" value="ATPase-IB_hvy"/>
    <property type="match status" value="1"/>
</dbReference>
<dbReference type="SUPFAM" id="SSF81653">
    <property type="entry name" value="Calcium ATPase, transduction domain A"/>
    <property type="match status" value="1"/>
</dbReference>
<keyword evidence="6 14" id="KW-0547">Nucleotide-binding</keyword>
<evidence type="ECO:0000256" key="9">
    <source>
        <dbReference type="ARBA" id="ARBA00022967"/>
    </source>
</evidence>
<dbReference type="InterPro" id="IPR017969">
    <property type="entry name" value="Heavy-metal-associated_CS"/>
</dbReference>
<keyword evidence="9" id="KW-1278">Translocase</keyword>
<dbReference type="InterPro" id="IPR036412">
    <property type="entry name" value="HAD-like_sf"/>
</dbReference>
<evidence type="ECO:0000256" key="5">
    <source>
        <dbReference type="ARBA" id="ARBA00022723"/>
    </source>
</evidence>
<dbReference type="SFLD" id="SFLDS00003">
    <property type="entry name" value="Haloacid_Dehalogenase"/>
    <property type="match status" value="1"/>
</dbReference>
<accession>A0ABY7QV81</accession>
<dbReference type="InterPro" id="IPR027256">
    <property type="entry name" value="P-typ_ATPase_IB"/>
</dbReference>
<dbReference type="PANTHER" id="PTHR43520:SF8">
    <property type="entry name" value="P-TYPE CU(+) TRANSPORTER"/>
    <property type="match status" value="1"/>
</dbReference>
<dbReference type="Gene3D" id="3.40.50.1000">
    <property type="entry name" value="HAD superfamily/HAD-like"/>
    <property type="match status" value="1"/>
</dbReference>
<sequence>MKQQFNVTGMTCAACSARVERKVSNMDGVNTVGVNLLTGSMVVDYDGPTAADIIATVEKAGYGASIKADKMDETPAPRVDEVATIRRRLMIAGTLTLPIFYIAMGDMWGFIMPHFLTGLENAGIYALTQFMLLLPVLYVTRDYFSRGFKNLVQRAPNMDSLIAVGGGAAVLYGIYALFRINYALGHADMDVAHYFMMHLYFESAAMIVTLITFGKYLEARAKGRTTEAITKLMDLTPKTVKVLRQGVEVEVLTQDLVVGDHVVLRAGSAIPVDGVVVSGHGSVDESAITGESMPVEKTVGDRVTSGGLNKTGYLVMEAERVGSDTTLAQMIQLVEEATSSKAPIAKLADKISGIFVPTVMTIAAAAFVVWWLGTGDFEFALSIGISVLVISCPCALGLATPTAIMVGTGKGAEHGVLIKSAESLEVLHGITTVVLDKTGTITEGKPVVTDVVSVLCDKERLIAVAAAVEKLSSHPLAEAMISHAEAQGLTLPEATDYTLLEGRGITGVVDGTTIYAGNGQLMADQGFAVTDFETEVARFTEEGKTPMYFASDRGVLGVIAVADVIKADSKAAVATMRHMGIDVVMITGDNARTADAIASQVGITHVIADVHPQDKARYVRELGETGKVAMVGDGINDAPALVQADVGIAIGAGTEVAIESADVVLMTSRLSDVPLAIKLSKAVMRTIKENLFWAFIYNVIGIPIAAGALYHSFGLLLNPMVAATAMSFSSVSVVTNALRLKFFTPRLNDGIVTKEEL</sequence>
<dbReference type="NCBIfam" id="TIGR01494">
    <property type="entry name" value="ATPase_P-type"/>
    <property type="match status" value="1"/>
</dbReference>
<dbReference type="Pfam" id="PF00403">
    <property type="entry name" value="HMA"/>
    <property type="match status" value="1"/>
</dbReference>
<dbReference type="Pfam" id="PF00122">
    <property type="entry name" value="E1-E2_ATPase"/>
    <property type="match status" value="1"/>
</dbReference>
<feature type="transmembrane region" description="Helical" evidence="14">
    <location>
        <begin position="194"/>
        <end position="214"/>
    </location>
</feature>
<feature type="transmembrane region" description="Helical" evidence="14">
    <location>
        <begin position="351"/>
        <end position="373"/>
    </location>
</feature>
<dbReference type="PANTHER" id="PTHR43520">
    <property type="entry name" value="ATP7, ISOFORM B"/>
    <property type="match status" value="1"/>
</dbReference>
<dbReference type="Gene3D" id="3.30.70.100">
    <property type="match status" value="1"/>
</dbReference>
<name>A0ABY7QV81_9FIRM</name>
<evidence type="ECO:0000313" key="16">
    <source>
        <dbReference type="EMBL" id="WBW50175.1"/>
    </source>
</evidence>
<keyword evidence="4 14" id="KW-0812">Transmembrane</keyword>
<evidence type="ECO:0000256" key="8">
    <source>
        <dbReference type="ARBA" id="ARBA00022840"/>
    </source>
</evidence>
<gene>
    <name evidence="16" type="ORF">O6R05_01045</name>
</gene>
<keyword evidence="7" id="KW-0406">Ion transport</keyword>
<dbReference type="Pfam" id="PF00702">
    <property type="entry name" value="Hydrolase"/>
    <property type="match status" value="1"/>
</dbReference>
<keyword evidence="8 14" id="KW-0067">ATP-binding</keyword>
<feature type="transmembrane region" description="Helical" evidence="14">
    <location>
        <begin position="122"/>
        <end position="140"/>
    </location>
</feature>
<evidence type="ECO:0000256" key="1">
    <source>
        <dbReference type="ARBA" id="ARBA00004127"/>
    </source>
</evidence>
<dbReference type="InterPro" id="IPR023298">
    <property type="entry name" value="ATPase_P-typ_TM_dom_sf"/>
</dbReference>
<keyword evidence="11" id="KW-0186">Copper</keyword>
<dbReference type="PROSITE" id="PS01047">
    <property type="entry name" value="HMA_1"/>
    <property type="match status" value="1"/>
</dbReference>
<dbReference type="PROSITE" id="PS50846">
    <property type="entry name" value="HMA_2"/>
    <property type="match status" value="1"/>
</dbReference>
<organism evidence="16 17">
    <name type="scientific">Peptoniphilus equinus</name>
    <dbReference type="NCBI Taxonomy" id="3016343"/>
    <lineage>
        <taxon>Bacteria</taxon>
        <taxon>Bacillati</taxon>
        <taxon>Bacillota</taxon>
        <taxon>Tissierellia</taxon>
        <taxon>Tissierellales</taxon>
        <taxon>Peptoniphilaceae</taxon>
        <taxon>Peptoniphilus</taxon>
    </lineage>
</organism>